<evidence type="ECO:0000313" key="2">
    <source>
        <dbReference type="Proteomes" id="UP000265520"/>
    </source>
</evidence>
<dbReference type="Proteomes" id="UP000265520">
    <property type="component" value="Unassembled WGS sequence"/>
</dbReference>
<dbReference type="EMBL" id="LXQA010272005">
    <property type="protein sequence ID" value="MCI39809.1"/>
    <property type="molecule type" value="Genomic_DNA"/>
</dbReference>
<reference evidence="1 2" key="1">
    <citation type="journal article" date="2018" name="Front. Plant Sci.">
        <title>Red Clover (Trifolium pratense) and Zigzag Clover (T. medium) - A Picture of Genomic Similarities and Differences.</title>
        <authorList>
            <person name="Dluhosova J."/>
            <person name="Istvanek J."/>
            <person name="Nedelnik J."/>
            <person name="Repkova J."/>
        </authorList>
    </citation>
    <scope>NUCLEOTIDE SEQUENCE [LARGE SCALE GENOMIC DNA]</scope>
    <source>
        <strain evidence="2">cv. 10/8</strain>
        <tissue evidence="1">Leaf</tissue>
    </source>
</reference>
<accession>A0A392RTV8</accession>
<protein>
    <submittedName>
        <fullName evidence="1">Uncharacterized protein</fullName>
    </submittedName>
</protein>
<feature type="non-terminal residue" evidence="1">
    <location>
        <position position="1"/>
    </location>
</feature>
<comment type="caution">
    <text evidence="1">The sequence shown here is derived from an EMBL/GenBank/DDBJ whole genome shotgun (WGS) entry which is preliminary data.</text>
</comment>
<sequence>AVMRSGQGVVRVTSAGRRTTQGRIYILKKAVRVRERKDGGG</sequence>
<dbReference type="AlphaFoldDB" id="A0A392RTV8"/>
<name>A0A392RTV8_9FABA</name>
<evidence type="ECO:0000313" key="1">
    <source>
        <dbReference type="EMBL" id="MCI39809.1"/>
    </source>
</evidence>
<keyword evidence="2" id="KW-1185">Reference proteome</keyword>
<proteinExistence type="predicted"/>
<organism evidence="1 2">
    <name type="scientific">Trifolium medium</name>
    <dbReference type="NCBI Taxonomy" id="97028"/>
    <lineage>
        <taxon>Eukaryota</taxon>
        <taxon>Viridiplantae</taxon>
        <taxon>Streptophyta</taxon>
        <taxon>Embryophyta</taxon>
        <taxon>Tracheophyta</taxon>
        <taxon>Spermatophyta</taxon>
        <taxon>Magnoliopsida</taxon>
        <taxon>eudicotyledons</taxon>
        <taxon>Gunneridae</taxon>
        <taxon>Pentapetalae</taxon>
        <taxon>rosids</taxon>
        <taxon>fabids</taxon>
        <taxon>Fabales</taxon>
        <taxon>Fabaceae</taxon>
        <taxon>Papilionoideae</taxon>
        <taxon>50 kb inversion clade</taxon>
        <taxon>NPAAA clade</taxon>
        <taxon>Hologalegina</taxon>
        <taxon>IRL clade</taxon>
        <taxon>Trifolieae</taxon>
        <taxon>Trifolium</taxon>
    </lineage>
</organism>